<dbReference type="Proteomes" id="UP000176444">
    <property type="component" value="Unassembled WGS sequence"/>
</dbReference>
<protein>
    <recommendedName>
        <fullName evidence="1">Glycosyltransferase 2-like domain-containing protein</fullName>
    </recommendedName>
</protein>
<accession>A0A1F4USQ6</accession>
<dbReference type="PANTHER" id="PTHR48090">
    <property type="entry name" value="UNDECAPRENYL-PHOSPHATE 4-DEOXY-4-FORMAMIDO-L-ARABINOSE TRANSFERASE-RELATED"/>
    <property type="match status" value="1"/>
</dbReference>
<evidence type="ECO:0000313" key="2">
    <source>
        <dbReference type="EMBL" id="OGC47978.1"/>
    </source>
</evidence>
<name>A0A1F4USQ6_UNCKA</name>
<dbReference type="InterPro" id="IPR050256">
    <property type="entry name" value="Glycosyltransferase_2"/>
</dbReference>
<dbReference type="PANTHER" id="PTHR48090:SF7">
    <property type="entry name" value="RFBJ PROTEIN"/>
    <property type="match status" value="1"/>
</dbReference>
<organism evidence="2 3">
    <name type="scientific">candidate division WWE3 bacterium RIFCSPHIGHO2_01_FULL_35_17</name>
    <dbReference type="NCBI Taxonomy" id="1802614"/>
    <lineage>
        <taxon>Bacteria</taxon>
        <taxon>Katanobacteria</taxon>
    </lineage>
</organism>
<sequence length="233" mass="26439">MSKKLSIVIPVYNEATSILKVLDSLKELPIKTEIIVVDDGSTDGTRTLLDTYSKSNKGIKVILMEQNGGKGTALKEGFTHVTGDYTVVQDADFEYDPNDLITMFEFALDNDVDVVYGNRFSSKRFYKGMDWKNFLGNNIVLPLVASLLYGQYIPDEATCYKMFRTSVLKSIPLVCKRFEFCPEVTAKVRKKGYRIYNIPIKYMPRTTNAGKKLNALKDGIEAISTLLRFRFFD</sequence>
<feature type="domain" description="Glycosyltransferase 2-like" evidence="1">
    <location>
        <begin position="6"/>
        <end position="170"/>
    </location>
</feature>
<dbReference type="AlphaFoldDB" id="A0A1F4USQ6"/>
<dbReference type="Gene3D" id="3.90.550.10">
    <property type="entry name" value="Spore Coat Polysaccharide Biosynthesis Protein SpsA, Chain A"/>
    <property type="match status" value="1"/>
</dbReference>
<proteinExistence type="predicted"/>
<dbReference type="InterPro" id="IPR029044">
    <property type="entry name" value="Nucleotide-diphossugar_trans"/>
</dbReference>
<evidence type="ECO:0000259" key="1">
    <source>
        <dbReference type="Pfam" id="PF00535"/>
    </source>
</evidence>
<reference evidence="2 3" key="1">
    <citation type="journal article" date="2016" name="Nat. Commun.">
        <title>Thousands of microbial genomes shed light on interconnected biogeochemical processes in an aquifer system.</title>
        <authorList>
            <person name="Anantharaman K."/>
            <person name="Brown C.T."/>
            <person name="Hug L.A."/>
            <person name="Sharon I."/>
            <person name="Castelle C.J."/>
            <person name="Probst A.J."/>
            <person name="Thomas B.C."/>
            <person name="Singh A."/>
            <person name="Wilkins M.J."/>
            <person name="Karaoz U."/>
            <person name="Brodie E.L."/>
            <person name="Williams K.H."/>
            <person name="Hubbard S.S."/>
            <person name="Banfield J.F."/>
        </authorList>
    </citation>
    <scope>NUCLEOTIDE SEQUENCE [LARGE SCALE GENOMIC DNA]</scope>
</reference>
<comment type="caution">
    <text evidence="2">The sequence shown here is derived from an EMBL/GenBank/DDBJ whole genome shotgun (WGS) entry which is preliminary data.</text>
</comment>
<dbReference type="Pfam" id="PF00535">
    <property type="entry name" value="Glycos_transf_2"/>
    <property type="match status" value="1"/>
</dbReference>
<dbReference type="InterPro" id="IPR001173">
    <property type="entry name" value="Glyco_trans_2-like"/>
</dbReference>
<dbReference type="CDD" id="cd04179">
    <property type="entry name" value="DPM_DPG-synthase_like"/>
    <property type="match status" value="1"/>
</dbReference>
<dbReference type="SUPFAM" id="SSF53448">
    <property type="entry name" value="Nucleotide-diphospho-sugar transferases"/>
    <property type="match status" value="1"/>
</dbReference>
<evidence type="ECO:0000313" key="3">
    <source>
        <dbReference type="Proteomes" id="UP000176444"/>
    </source>
</evidence>
<dbReference type="EMBL" id="MEUX01000004">
    <property type="protein sequence ID" value="OGC47978.1"/>
    <property type="molecule type" value="Genomic_DNA"/>
</dbReference>
<gene>
    <name evidence="2" type="ORF">A2713_00130</name>
</gene>